<evidence type="ECO:0000256" key="1">
    <source>
        <dbReference type="SAM" id="SignalP"/>
    </source>
</evidence>
<dbReference type="EMBL" id="BNHY01000038">
    <property type="protein sequence ID" value="GHN34319.1"/>
    <property type="molecule type" value="Genomic_DNA"/>
</dbReference>
<gene>
    <name evidence="2" type="ORF">ME791_14710</name>
</gene>
<protein>
    <submittedName>
        <fullName evidence="2">Uncharacterized protein</fullName>
    </submittedName>
</protein>
<organism evidence="2 3">
    <name type="scientific">Lactobacillus delbrueckii</name>
    <dbReference type="NCBI Taxonomy" id="1584"/>
    <lineage>
        <taxon>Bacteria</taxon>
        <taxon>Bacillati</taxon>
        <taxon>Bacillota</taxon>
        <taxon>Bacilli</taxon>
        <taxon>Lactobacillales</taxon>
        <taxon>Lactobacillaceae</taxon>
        <taxon>Lactobacillus</taxon>
    </lineage>
</organism>
<proteinExistence type="predicted"/>
<keyword evidence="1" id="KW-0732">Signal</keyword>
<evidence type="ECO:0000313" key="3">
    <source>
        <dbReference type="Proteomes" id="UP001054884"/>
    </source>
</evidence>
<feature type="chain" id="PRO_5044892066" evidence="1">
    <location>
        <begin position="27"/>
        <end position="291"/>
    </location>
</feature>
<dbReference type="InterPro" id="IPR038765">
    <property type="entry name" value="Papain-like_cys_pep_sf"/>
</dbReference>
<evidence type="ECO:0000313" key="2">
    <source>
        <dbReference type="EMBL" id="GHN34319.1"/>
    </source>
</evidence>
<feature type="signal peptide" evidence="1">
    <location>
        <begin position="1"/>
        <end position="26"/>
    </location>
</feature>
<dbReference type="RefSeq" id="WP_236159923.1">
    <property type="nucleotide sequence ID" value="NZ_BNHQ01000007.1"/>
</dbReference>
<name>A0ABD0AH40_9LACO</name>
<reference evidence="2 3" key="1">
    <citation type="journal article" date="2022" name="J. Dairy Sci.">
        <title>Genetic diversity of Lactobacillus delbrueckii isolated from raw milk in Hokkaido, Japan.</title>
        <authorList>
            <person name="Tsuchihashi H."/>
            <person name="Ichikawa A."/>
            <person name="Takeda M."/>
            <person name="Koizumi A."/>
            <person name="Mizoguchi C."/>
            <person name="Ishida T."/>
            <person name="Kimura K."/>
        </authorList>
    </citation>
    <scope>NUCLEOTIDE SEQUENCE [LARGE SCALE GENOMIC DNA]</scope>
    <source>
        <strain evidence="2 3">ME-791</strain>
    </source>
</reference>
<comment type="caution">
    <text evidence="2">The sequence shown here is derived from an EMBL/GenBank/DDBJ whole genome shotgun (WGS) entry which is preliminary data.</text>
</comment>
<dbReference type="SUPFAM" id="SSF54001">
    <property type="entry name" value="Cysteine proteinases"/>
    <property type="match status" value="1"/>
</dbReference>
<dbReference type="AlphaFoldDB" id="A0ABD0AH40"/>
<sequence>MKHIKYLTFLALSILGIAVLSGKAYAATDDEVTTLYNKGVATQKIDSSQYSLSDFKEFVQEAETNLGVQSGNSKISVESFLELDNYGAMPDGSSPYSKSSTSSNIYRAPMLRASSSRKTTFTNKIQKGDILIIGGTFGHAAIATTNKYVLEMPGGGNIVNWLWTQLKDNNSQKTKTHWIDYWSKKAGKNKIQIWRPKDKAMRENVANYADYRFWSSTHSLTKNRHINYQIIQGTSGFNPNYCLRMVWQSFYHGSGNKNVIQTSTAGLTYIFPGALVNTFTSKYRPYKVGTY</sequence>
<accession>A0ABD0AH40</accession>
<dbReference type="Proteomes" id="UP001054884">
    <property type="component" value="Unassembled WGS sequence"/>
</dbReference>